<evidence type="ECO:0000313" key="1">
    <source>
        <dbReference type="EMBL" id="CAJ0941846.1"/>
    </source>
</evidence>
<keyword evidence="2" id="KW-1185">Reference proteome</keyword>
<dbReference type="Proteomes" id="UP001176940">
    <property type="component" value="Unassembled WGS sequence"/>
</dbReference>
<protein>
    <submittedName>
        <fullName evidence="1">Uncharacterized protein</fullName>
    </submittedName>
</protein>
<comment type="caution">
    <text evidence="1">The sequence shown here is derived from an EMBL/GenBank/DDBJ whole genome shotgun (WGS) entry which is preliminary data.</text>
</comment>
<gene>
    <name evidence="1" type="ORF">RIMI_LOCUS9371737</name>
</gene>
<evidence type="ECO:0000313" key="2">
    <source>
        <dbReference type="Proteomes" id="UP001176940"/>
    </source>
</evidence>
<organism evidence="1 2">
    <name type="scientific">Ranitomeya imitator</name>
    <name type="common">mimic poison frog</name>
    <dbReference type="NCBI Taxonomy" id="111125"/>
    <lineage>
        <taxon>Eukaryota</taxon>
        <taxon>Metazoa</taxon>
        <taxon>Chordata</taxon>
        <taxon>Craniata</taxon>
        <taxon>Vertebrata</taxon>
        <taxon>Euteleostomi</taxon>
        <taxon>Amphibia</taxon>
        <taxon>Batrachia</taxon>
        <taxon>Anura</taxon>
        <taxon>Neobatrachia</taxon>
        <taxon>Hyloidea</taxon>
        <taxon>Dendrobatidae</taxon>
        <taxon>Dendrobatinae</taxon>
        <taxon>Ranitomeya</taxon>
    </lineage>
</organism>
<dbReference type="EMBL" id="CAUEEQ010019385">
    <property type="protein sequence ID" value="CAJ0941846.1"/>
    <property type="molecule type" value="Genomic_DNA"/>
</dbReference>
<proteinExistence type="predicted"/>
<reference evidence="1" key="1">
    <citation type="submission" date="2023-07" db="EMBL/GenBank/DDBJ databases">
        <authorList>
            <person name="Stuckert A."/>
        </authorList>
    </citation>
    <scope>NUCLEOTIDE SEQUENCE</scope>
</reference>
<sequence length="86" mass="10008">MLIFDNSKFIVMNWPFIKESESESEPDKIQESESQLWLTDSTALVLYKTAWSESVGRDCAAYCAKKYSDHLHKFHENGENGAMWQE</sequence>
<name>A0ABN9LJG1_9NEOB</name>
<accession>A0ABN9LJG1</accession>